<evidence type="ECO:0000313" key="1">
    <source>
        <dbReference type="EMBL" id="SVE51885.1"/>
    </source>
</evidence>
<proteinExistence type="predicted"/>
<reference evidence="1" key="1">
    <citation type="submission" date="2018-05" db="EMBL/GenBank/DDBJ databases">
        <authorList>
            <person name="Lanie J.A."/>
            <person name="Ng W.-L."/>
            <person name="Kazmierczak K.M."/>
            <person name="Andrzejewski T.M."/>
            <person name="Davidsen T.M."/>
            <person name="Wayne K.J."/>
            <person name="Tettelin H."/>
            <person name="Glass J.I."/>
            <person name="Rusch D."/>
            <person name="Podicherti R."/>
            <person name="Tsui H.-C.T."/>
            <person name="Winkler M.E."/>
        </authorList>
    </citation>
    <scope>NUCLEOTIDE SEQUENCE</scope>
</reference>
<sequence>MLLMSVSAMATNKIYVTQAGASLVFDVLQDGDGNMIGNSTTASTASGSATNFNIDQVGNSNIITFDIHGDSFTGVWSTTGNSNNIDFNCDSADATSGCDSVNA</sequence>
<dbReference type="AlphaFoldDB" id="A0A383E666"/>
<protein>
    <submittedName>
        <fullName evidence="1">Uncharacterized protein</fullName>
    </submittedName>
</protein>
<accession>A0A383E666</accession>
<gene>
    <name evidence="1" type="ORF">METZ01_LOCUS504739</name>
</gene>
<feature type="non-terminal residue" evidence="1">
    <location>
        <position position="103"/>
    </location>
</feature>
<organism evidence="1">
    <name type="scientific">marine metagenome</name>
    <dbReference type="NCBI Taxonomy" id="408172"/>
    <lineage>
        <taxon>unclassified sequences</taxon>
        <taxon>metagenomes</taxon>
        <taxon>ecological metagenomes</taxon>
    </lineage>
</organism>
<name>A0A383E666_9ZZZZ</name>
<dbReference type="EMBL" id="UINC01222909">
    <property type="protein sequence ID" value="SVE51885.1"/>
    <property type="molecule type" value="Genomic_DNA"/>
</dbReference>